<proteinExistence type="predicted"/>
<comment type="caution">
    <text evidence="1">The sequence shown here is derived from an EMBL/GenBank/DDBJ whole genome shotgun (WGS) entry which is preliminary data.</text>
</comment>
<gene>
    <name evidence="1" type="ORF">DFP97_12227</name>
</gene>
<reference evidence="1 2" key="1">
    <citation type="submission" date="2018-07" db="EMBL/GenBank/DDBJ databases">
        <title>Genomic Encyclopedia of Type Strains, Phase III (KMG-III): the genomes of soil and plant-associated and newly described type strains.</title>
        <authorList>
            <person name="Whitman W."/>
        </authorList>
    </citation>
    <scope>NUCLEOTIDE SEQUENCE [LARGE SCALE GENOMIC DNA]</scope>
    <source>
        <strain evidence="1 2">CECT 7506</strain>
    </source>
</reference>
<protein>
    <submittedName>
        <fullName evidence="1">Uncharacterized protein</fullName>
    </submittedName>
</protein>
<organism evidence="1 2">
    <name type="scientific">Paenibacillus prosopidis</name>
    <dbReference type="NCBI Taxonomy" id="630520"/>
    <lineage>
        <taxon>Bacteria</taxon>
        <taxon>Bacillati</taxon>
        <taxon>Bacillota</taxon>
        <taxon>Bacilli</taxon>
        <taxon>Bacillales</taxon>
        <taxon>Paenibacillaceae</taxon>
        <taxon>Paenibacillus</taxon>
    </lineage>
</organism>
<evidence type="ECO:0000313" key="2">
    <source>
        <dbReference type="Proteomes" id="UP000252415"/>
    </source>
</evidence>
<dbReference type="RefSeq" id="WP_114383691.1">
    <property type="nucleotide sequence ID" value="NZ_QPJD01000022.1"/>
</dbReference>
<evidence type="ECO:0000313" key="1">
    <source>
        <dbReference type="EMBL" id="RCW41591.1"/>
    </source>
</evidence>
<dbReference type="AlphaFoldDB" id="A0A368VMC5"/>
<name>A0A368VMC5_9BACL</name>
<dbReference type="Proteomes" id="UP000252415">
    <property type="component" value="Unassembled WGS sequence"/>
</dbReference>
<dbReference type="EMBL" id="QPJD01000022">
    <property type="protein sequence ID" value="RCW41591.1"/>
    <property type="molecule type" value="Genomic_DNA"/>
</dbReference>
<sequence>MAYDITKYRHLAPDKVYKVENSEGDVFTFHYRGFHYCEEWYEDVLIFWEPGTTNKIAEWPASEFVSAQLVEG</sequence>
<keyword evidence="2" id="KW-1185">Reference proteome</keyword>
<dbReference type="OrthoDB" id="9990391at2"/>
<accession>A0A368VMC5</accession>